<keyword evidence="2" id="KW-0472">Membrane</keyword>
<gene>
    <name evidence="3" type="ORF">GLRG_07883</name>
</gene>
<dbReference type="VEuPathDB" id="FungiDB:GLRG_07883"/>
<feature type="region of interest" description="Disordered" evidence="1">
    <location>
        <begin position="148"/>
        <end position="210"/>
    </location>
</feature>
<protein>
    <submittedName>
        <fullName evidence="3">Uncharacterized protein</fullName>
    </submittedName>
</protein>
<dbReference type="HOGENOM" id="CLU_616777_0_0_1"/>
<name>E3QPF1_COLGM</name>
<keyword evidence="2" id="KW-0812">Transmembrane</keyword>
<evidence type="ECO:0000256" key="1">
    <source>
        <dbReference type="SAM" id="MobiDB-lite"/>
    </source>
</evidence>
<feature type="compositionally biased region" description="Acidic residues" evidence="1">
    <location>
        <begin position="241"/>
        <end position="251"/>
    </location>
</feature>
<keyword evidence="2" id="KW-1133">Transmembrane helix</keyword>
<dbReference type="OrthoDB" id="10676854at2759"/>
<feature type="region of interest" description="Disordered" evidence="1">
    <location>
        <begin position="229"/>
        <end position="251"/>
    </location>
</feature>
<sequence length="444" mass="47797">MFMVSEEEVKLSDELEAVEGPEIVVSAEVTAGSVVLVDVAVINCEEEALASVEEGAEDRAVCVVEESEKVGVKELPDNDSEADGDATLVEVGVEIVETEMRDASNGGSKLVEPDKEVKVDELLDSAEDSDSEDEKISNAVEVGLEMMETEVVEPDMDDDSSDGSKLEESDEISDNGSTRELDGVGFADRSDDEEKTEFSEETVESNELDMTAEIDKIVDVDVMELSEEPIDLDGSPGLEVEPPEDVGVPDDASDSIVLEELERTKPSSGGWLELVDNGETDGSIELEVEAWIDRAFSEVESVNASEKLDELDDVNEPKELRVSVEDETPNELDKLDSAEGVKEVDRTGELVSKERLEDVGEIEELEDSSTLAKDCCATMIVPGRLPDGKIVEIGRGVVRNSVPEYGTVDVTKRSGRAKIIVPGAVPLGCIVVMGIVPVMVLGPE</sequence>
<evidence type="ECO:0000313" key="4">
    <source>
        <dbReference type="Proteomes" id="UP000008782"/>
    </source>
</evidence>
<feature type="compositionally biased region" description="Acidic residues" evidence="1">
    <location>
        <begin position="148"/>
        <end position="161"/>
    </location>
</feature>
<dbReference type="GeneID" id="24413248"/>
<dbReference type="AlphaFoldDB" id="E3QPF1"/>
<dbReference type="eggNOG" id="ENOG502RPUN">
    <property type="taxonomic scope" value="Eukaryota"/>
</dbReference>
<dbReference type="RefSeq" id="XP_008096759.1">
    <property type="nucleotide sequence ID" value="XM_008098568.1"/>
</dbReference>
<feature type="transmembrane region" description="Helical" evidence="2">
    <location>
        <begin position="419"/>
        <end position="441"/>
    </location>
</feature>
<proteinExistence type="predicted"/>
<dbReference type="Proteomes" id="UP000008782">
    <property type="component" value="Unassembled WGS sequence"/>
</dbReference>
<dbReference type="EMBL" id="GG697364">
    <property type="protein sequence ID" value="EFQ32739.1"/>
    <property type="molecule type" value="Genomic_DNA"/>
</dbReference>
<accession>E3QPF1</accession>
<feature type="compositionally biased region" description="Acidic residues" evidence="1">
    <location>
        <begin position="190"/>
        <end position="210"/>
    </location>
</feature>
<evidence type="ECO:0000313" key="3">
    <source>
        <dbReference type="EMBL" id="EFQ32739.1"/>
    </source>
</evidence>
<reference evidence="4" key="1">
    <citation type="journal article" date="2012" name="Nat. Genet.">
        <title>Lifestyle transitions in plant pathogenic Colletotrichum fungi deciphered by genome and transcriptome analyses.</title>
        <authorList>
            <person name="O'Connell R.J."/>
            <person name="Thon M.R."/>
            <person name="Hacquard S."/>
            <person name="Amyotte S.G."/>
            <person name="Kleemann J."/>
            <person name="Torres M.F."/>
            <person name="Damm U."/>
            <person name="Buiate E.A."/>
            <person name="Epstein L."/>
            <person name="Alkan N."/>
            <person name="Altmueller J."/>
            <person name="Alvarado-Balderrama L."/>
            <person name="Bauser C.A."/>
            <person name="Becker C."/>
            <person name="Birren B.W."/>
            <person name="Chen Z."/>
            <person name="Choi J."/>
            <person name="Crouch J.A."/>
            <person name="Duvick J.P."/>
            <person name="Farman M.A."/>
            <person name="Gan P."/>
            <person name="Heiman D."/>
            <person name="Henrissat B."/>
            <person name="Howard R.J."/>
            <person name="Kabbage M."/>
            <person name="Koch C."/>
            <person name="Kracher B."/>
            <person name="Kubo Y."/>
            <person name="Law A.D."/>
            <person name="Lebrun M.-H."/>
            <person name="Lee Y.-H."/>
            <person name="Miyara I."/>
            <person name="Moore N."/>
            <person name="Neumann U."/>
            <person name="Nordstroem K."/>
            <person name="Panaccione D.G."/>
            <person name="Panstruga R."/>
            <person name="Place M."/>
            <person name="Proctor R.H."/>
            <person name="Prusky D."/>
            <person name="Rech G."/>
            <person name="Reinhardt R."/>
            <person name="Rollins J.A."/>
            <person name="Rounsley S."/>
            <person name="Schardl C.L."/>
            <person name="Schwartz D.C."/>
            <person name="Shenoy N."/>
            <person name="Shirasu K."/>
            <person name="Sikhakolli U.R."/>
            <person name="Stueber K."/>
            <person name="Sukno S.A."/>
            <person name="Sweigard J.A."/>
            <person name="Takano Y."/>
            <person name="Takahara H."/>
            <person name="Trail F."/>
            <person name="van der Does H.C."/>
            <person name="Voll L.M."/>
            <person name="Will I."/>
            <person name="Young S."/>
            <person name="Zeng Q."/>
            <person name="Zhang J."/>
            <person name="Zhou S."/>
            <person name="Dickman M.B."/>
            <person name="Schulze-Lefert P."/>
            <person name="Ver Loren van Themaat E."/>
            <person name="Ma L.-J."/>
            <person name="Vaillancourt L.J."/>
        </authorList>
    </citation>
    <scope>NUCLEOTIDE SEQUENCE [LARGE SCALE GENOMIC DNA]</scope>
    <source>
        <strain evidence="4">M1.001 / M2 / FGSC 10212</strain>
    </source>
</reference>
<evidence type="ECO:0000256" key="2">
    <source>
        <dbReference type="SAM" id="Phobius"/>
    </source>
</evidence>
<organism evidence="4">
    <name type="scientific">Colletotrichum graminicola (strain M1.001 / M2 / FGSC 10212)</name>
    <name type="common">Maize anthracnose fungus</name>
    <name type="synonym">Glomerella graminicola</name>
    <dbReference type="NCBI Taxonomy" id="645133"/>
    <lineage>
        <taxon>Eukaryota</taxon>
        <taxon>Fungi</taxon>
        <taxon>Dikarya</taxon>
        <taxon>Ascomycota</taxon>
        <taxon>Pezizomycotina</taxon>
        <taxon>Sordariomycetes</taxon>
        <taxon>Hypocreomycetidae</taxon>
        <taxon>Glomerellales</taxon>
        <taxon>Glomerellaceae</taxon>
        <taxon>Colletotrichum</taxon>
        <taxon>Colletotrichum graminicola species complex</taxon>
    </lineage>
</organism>
<keyword evidence="4" id="KW-1185">Reference proteome</keyword>